<dbReference type="RefSeq" id="WP_115248541.1">
    <property type="nucleotide sequence ID" value="NZ_UGSP01000001.1"/>
</dbReference>
<feature type="region of interest" description="Disordered" evidence="3">
    <location>
        <begin position="32"/>
        <end position="60"/>
    </location>
</feature>
<keyword evidence="6" id="KW-1185">Reference proteome</keyword>
<accession>A0A379AN98</accession>
<dbReference type="PANTHER" id="PTHR11240">
    <property type="entry name" value="RIBONUCLEASE T2"/>
    <property type="match status" value="1"/>
</dbReference>
<dbReference type="EMBL" id="UGSP01000001">
    <property type="protein sequence ID" value="SUB23069.1"/>
    <property type="molecule type" value="Genomic_DNA"/>
</dbReference>
<dbReference type="GO" id="GO:0006401">
    <property type="term" value="P:RNA catabolic process"/>
    <property type="evidence" value="ECO:0007669"/>
    <property type="project" value="TreeGrafter"/>
</dbReference>
<name>A0A379AN98_AVIAV</name>
<proteinExistence type="inferred from homology"/>
<dbReference type="InterPro" id="IPR018188">
    <property type="entry name" value="RNase_T2_His_AS_1"/>
</dbReference>
<reference evidence="5 6" key="1">
    <citation type="submission" date="2018-06" db="EMBL/GenBank/DDBJ databases">
        <authorList>
            <consortium name="Pathogen Informatics"/>
            <person name="Doyle S."/>
        </authorList>
    </citation>
    <scope>NUCLEOTIDE SEQUENCE [LARGE SCALE GENOMIC DNA]</scope>
    <source>
        <strain evidence="6">NCTC 11297</strain>
    </source>
</reference>
<protein>
    <submittedName>
        <fullName evidence="5">Ribonuclease</fullName>
    </submittedName>
</protein>
<evidence type="ECO:0000313" key="5">
    <source>
        <dbReference type="EMBL" id="SUB23069.1"/>
    </source>
</evidence>
<dbReference type="SUPFAM" id="SSF55895">
    <property type="entry name" value="Ribonuclease Rh-like"/>
    <property type="match status" value="1"/>
</dbReference>
<dbReference type="Pfam" id="PF00445">
    <property type="entry name" value="Ribonuclease_T2"/>
    <property type="match status" value="1"/>
</dbReference>
<dbReference type="Gene3D" id="3.90.730.10">
    <property type="entry name" value="Ribonuclease T2-like"/>
    <property type="match status" value="1"/>
</dbReference>
<gene>
    <name evidence="5" type="ORF">NCTC11297_00053</name>
</gene>
<evidence type="ECO:0000256" key="1">
    <source>
        <dbReference type="ARBA" id="ARBA00007469"/>
    </source>
</evidence>
<keyword evidence="4" id="KW-1133">Transmembrane helix</keyword>
<dbReference type="GeneID" id="300132282"/>
<evidence type="ECO:0000256" key="4">
    <source>
        <dbReference type="SAM" id="Phobius"/>
    </source>
</evidence>
<dbReference type="PANTHER" id="PTHR11240:SF22">
    <property type="entry name" value="RIBONUCLEASE T2"/>
    <property type="match status" value="1"/>
</dbReference>
<evidence type="ECO:0000256" key="2">
    <source>
        <dbReference type="RuleBase" id="RU004328"/>
    </source>
</evidence>
<dbReference type="InterPro" id="IPR036430">
    <property type="entry name" value="RNase_T2-like_sf"/>
</dbReference>
<feature type="transmembrane region" description="Helical" evidence="4">
    <location>
        <begin position="9"/>
        <end position="27"/>
    </location>
</feature>
<dbReference type="PROSITE" id="PS00531">
    <property type="entry name" value="RNASE_T2_2"/>
    <property type="match status" value="1"/>
</dbReference>
<dbReference type="Proteomes" id="UP000255098">
    <property type="component" value="Unassembled WGS sequence"/>
</dbReference>
<organism evidence="5 6">
    <name type="scientific">Avibacterium avium</name>
    <name type="common">Pasteurella avium</name>
    <dbReference type="NCBI Taxonomy" id="751"/>
    <lineage>
        <taxon>Bacteria</taxon>
        <taxon>Pseudomonadati</taxon>
        <taxon>Pseudomonadota</taxon>
        <taxon>Gammaproteobacteria</taxon>
        <taxon>Pasteurellales</taxon>
        <taxon>Pasteurellaceae</taxon>
        <taxon>Avibacterium</taxon>
    </lineage>
</organism>
<dbReference type="GO" id="GO:0033897">
    <property type="term" value="F:ribonuclease T2 activity"/>
    <property type="evidence" value="ECO:0007669"/>
    <property type="project" value="InterPro"/>
</dbReference>
<keyword evidence="4" id="KW-0812">Transmembrane</keyword>
<comment type="similarity">
    <text evidence="1 2">Belongs to the RNase T2 family.</text>
</comment>
<sequence>MSKKNNKGLSFLGTLIIAGIALIWNYFQPSGKTHQPEPTAQSQQNQAKTPTQQNTPAPLDENYDYIMRDDAIGQNKSAPVDYYMLALSWSPGFCQAQKERYNGNLPQSLMSQCGTQQYGWVIHGLWPQNANARSVSDHPRFCQGDLPMVDPAVIKPYLADSPSANLLQGEWEKHGACAFKNANAYFEKQQNLYRTLNLPDRNLPRKELFAWLKKHNPQLKGAYLGASHNELFICYDLQWQVMDCPR</sequence>
<evidence type="ECO:0000313" key="6">
    <source>
        <dbReference type="Proteomes" id="UP000255098"/>
    </source>
</evidence>
<evidence type="ECO:0000256" key="3">
    <source>
        <dbReference type="SAM" id="MobiDB-lite"/>
    </source>
</evidence>
<dbReference type="InterPro" id="IPR033130">
    <property type="entry name" value="RNase_T2_His_AS_2"/>
</dbReference>
<dbReference type="PROSITE" id="PS00530">
    <property type="entry name" value="RNASE_T2_1"/>
    <property type="match status" value="1"/>
</dbReference>
<dbReference type="InterPro" id="IPR001568">
    <property type="entry name" value="RNase_T2-like"/>
</dbReference>
<keyword evidence="4" id="KW-0472">Membrane</keyword>
<dbReference type="AlphaFoldDB" id="A0A379AN98"/>
<dbReference type="GO" id="GO:0003723">
    <property type="term" value="F:RNA binding"/>
    <property type="evidence" value="ECO:0007669"/>
    <property type="project" value="InterPro"/>
</dbReference>
<feature type="compositionally biased region" description="Polar residues" evidence="3">
    <location>
        <begin position="32"/>
        <end position="56"/>
    </location>
</feature>